<dbReference type="Gene3D" id="3.30.40.10">
    <property type="entry name" value="Zinc/RING finger domain, C3HC4 (zinc finger)"/>
    <property type="match status" value="1"/>
</dbReference>
<reference evidence="2 3" key="1">
    <citation type="journal article" date="2013" name="Curr. Biol.">
        <title>The Genome of the Foraminiferan Reticulomyxa filosa.</title>
        <authorList>
            <person name="Glockner G."/>
            <person name="Hulsmann N."/>
            <person name="Schleicher M."/>
            <person name="Noegel A.A."/>
            <person name="Eichinger L."/>
            <person name="Gallinger C."/>
            <person name="Pawlowski J."/>
            <person name="Sierra R."/>
            <person name="Euteneuer U."/>
            <person name="Pillet L."/>
            <person name="Moustafa A."/>
            <person name="Platzer M."/>
            <person name="Groth M."/>
            <person name="Szafranski K."/>
            <person name="Schliwa M."/>
        </authorList>
    </citation>
    <scope>NUCLEOTIDE SEQUENCE [LARGE SCALE GENOMIC DNA]</scope>
</reference>
<dbReference type="Proteomes" id="UP000023152">
    <property type="component" value="Unassembled WGS sequence"/>
</dbReference>
<feature type="coiled-coil region" evidence="1">
    <location>
        <begin position="182"/>
        <end position="292"/>
    </location>
</feature>
<evidence type="ECO:0008006" key="4">
    <source>
        <dbReference type="Google" id="ProtNLM"/>
    </source>
</evidence>
<name>X6LYG4_RETFI</name>
<accession>X6LYG4</accession>
<feature type="non-terminal residue" evidence="2">
    <location>
        <position position="435"/>
    </location>
</feature>
<evidence type="ECO:0000313" key="2">
    <source>
        <dbReference type="EMBL" id="ETO05775.1"/>
    </source>
</evidence>
<dbReference type="EMBL" id="ASPP01027781">
    <property type="protein sequence ID" value="ETO05775.1"/>
    <property type="molecule type" value="Genomic_DNA"/>
</dbReference>
<gene>
    <name evidence="2" type="ORF">RFI_31621</name>
</gene>
<organism evidence="2 3">
    <name type="scientific">Reticulomyxa filosa</name>
    <dbReference type="NCBI Taxonomy" id="46433"/>
    <lineage>
        <taxon>Eukaryota</taxon>
        <taxon>Sar</taxon>
        <taxon>Rhizaria</taxon>
        <taxon>Retaria</taxon>
        <taxon>Foraminifera</taxon>
        <taxon>Monothalamids</taxon>
        <taxon>Reticulomyxidae</taxon>
        <taxon>Reticulomyxa</taxon>
    </lineage>
</organism>
<proteinExistence type="predicted"/>
<dbReference type="OrthoDB" id="1630758at2759"/>
<keyword evidence="3" id="KW-1185">Reference proteome</keyword>
<dbReference type="InterPro" id="IPR013083">
    <property type="entry name" value="Znf_RING/FYVE/PHD"/>
</dbReference>
<evidence type="ECO:0000313" key="3">
    <source>
        <dbReference type="Proteomes" id="UP000023152"/>
    </source>
</evidence>
<comment type="caution">
    <text evidence="2">The sequence shown here is derived from an EMBL/GenBank/DDBJ whole genome shotgun (WGS) entry which is preliminary data.</text>
</comment>
<protein>
    <recommendedName>
        <fullName evidence="4">Viral A-type inclusion protein</fullName>
    </recommendedName>
</protein>
<keyword evidence="1" id="KW-0175">Coiled coil</keyword>
<dbReference type="AlphaFoldDB" id="X6LYG4"/>
<sequence length="435" mass="51027">MLHLNVETEEKKNLEKQKQMFSFSDCFNKEWLSLTNKPQKLNTLICCICKQIVNHAMELHCDKHENVDQVYLVGEECLQKYLKQNNGKCPIQQHDYCKFSQSRSMAKVVSELSVICPQQFELKKNESNEEIKSEEHWNESNLNSKTGCNYEGKIKDLKDHLDKSCNLISNKQNISSEIMNRLKELPNMIKNLQSQIKKMKDNEKNKQNEQLKIKLEEQINNLKYELQEKNQTITVLTNNIQQLKIDINQYNIEFKKQLEQFQIKFDDLKQYKQNIETNLKSQNMQIEEKEKEQDVNTFKYNKNCQYMVSLLLSLKNGVNFLLVTENNKQIEIRNSEWNDYSFGIFLLGKNIVLTVVCEKFGHIKIKTSHLWIKHPSSKIDCSQLGYPKDEGPGKGQPGWWDYRKGNDENNGKIYGEETLLKEIHYGSGCGKGEDN</sequence>
<evidence type="ECO:0000256" key="1">
    <source>
        <dbReference type="SAM" id="Coils"/>
    </source>
</evidence>